<proteinExistence type="predicted"/>
<protein>
    <submittedName>
        <fullName evidence="2">Uncharacterized protein</fullName>
    </submittedName>
</protein>
<feature type="transmembrane region" description="Helical" evidence="1">
    <location>
        <begin position="31"/>
        <end position="52"/>
    </location>
</feature>
<organism evidence="2 3">
    <name type="scientific">Paraliobacillus quinghaiensis</name>
    <dbReference type="NCBI Taxonomy" id="470815"/>
    <lineage>
        <taxon>Bacteria</taxon>
        <taxon>Bacillati</taxon>
        <taxon>Bacillota</taxon>
        <taxon>Bacilli</taxon>
        <taxon>Bacillales</taxon>
        <taxon>Bacillaceae</taxon>
        <taxon>Paraliobacillus</taxon>
    </lineage>
</organism>
<dbReference type="Proteomes" id="UP000618460">
    <property type="component" value="Unassembled WGS sequence"/>
</dbReference>
<keyword evidence="1" id="KW-0472">Membrane</keyword>
<keyword evidence="1" id="KW-1133">Transmembrane helix</keyword>
<comment type="caution">
    <text evidence="2">The sequence shown here is derived from an EMBL/GenBank/DDBJ whole genome shotgun (WGS) entry which is preliminary data.</text>
</comment>
<gene>
    <name evidence="2" type="ORF">GCM10011351_31120</name>
</gene>
<dbReference type="EMBL" id="BMLG01000032">
    <property type="protein sequence ID" value="GGM42953.1"/>
    <property type="molecule type" value="Genomic_DNA"/>
</dbReference>
<reference evidence="2" key="1">
    <citation type="journal article" date="2014" name="Int. J. Syst. Evol. Microbiol.">
        <title>Complete genome sequence of Corynebacterium casei LMG S-19264T (=DSM 44701T), isolated from a smear-ripened cheese.</title>
        <authorList>
            <consortium name="US DOE Joint Genome Institute (JGI-PGF)"/>
            <person name="Walter F."/>
            <person name="Albersmeier A."/>
            <person name="Kalinowski J."/>
            <person name="Ruckert C."/>
        </authorList>
    </citation>
    <scope>NUCLEOTIDE SEQUENCE</scope>
    <source>
        <strain evidence="2">CGMCC 1.6333</strain>
    </source>
</reference>
<name>A0A917TX96_9BACI</name>
<evidence type="ECO:0000256" key="1">
    <source>
        <dbReference type="SAM" id="Phobius"/>
    </source>
</evidence>
<sequence>MDLKLKNLFGFIAGVFITFVLTGIWDKNFNNWSFLLIFLIGSIIGHFVMVFFQRGSSN</sequence>
<evidence type="ECO:0000313" key="3">
    <source>
        <dbReference type="Proteomes" id="UP000618460"/>
    </source>
</evidence>
<feature type="transmembrane region" description="Helical" evidence="1">
    <location>
        <begin position="7"/>
        <end position="25"/>
    </location>
</feature>
<keyword evidence="3" id="KW-1185">Reference proteome</keyword>
<keyword evidence="1" id="KW-0812">Transmembrane</keyword>
<evidence type="ECO:0000313" key="2">
    <source>
        <dbReference type="EMBL" id="GGM42953.1"/>
    </source>
</evidence>
<dbReference type="AlphaFoldDB" id="A0A917TX96"/>
<accession>A0A917TX96</accession>
<reference evidence="2" key="2">
    <citation type="submission" date="2020-09" db="EMBL/GenBank/DDBJ databases">
        <authorList>
            <person name="Sun Q."/>
            <person name="Zhou Y."/>
        </authorList>
    </citation>
    <scope>NUCLEOTIDE SEQUENCE</scope>
    <source>
        <strain evidence="2">CGMCC 1.6333</strain>
    </source>
</reference>